<keyword evidence="8" id="KW-0949">S-adenosyl-L-methionine</keyword>
<dbReference type="Pfam" id="PF01135">
    <property type="entry name" value="PCMT"/>
    <property type="match status" value="1"/>
</dbReference>
<evidence type="ECO:0000256" key="4">
    <source>
        <dbReference type="ARBA" id="ARBA00013346"/>
    </source>
</evidence>
<keyword evidence="13" id="KW-1185">Reference proteome</keyword>
<evidence type="ECO:0000256" key="9">
    <source>
        <dbReference type="ARBA" id="ARBA00030757"/>
    </source>
</evidence>
<sequence length="383" mass="40653">MDLDERIGRLADALAAAGRLADPRWRDALFAVPRHLFAPERAWAVPDRPRAEGVAIDRAADPATWWELVYADAAIAVQVDDGAGDPAAGTGAWTNSLSAPGIVLPFLEELHVLPHQRVLEIGTGTGWTAGLLAWLLGDGAVTSVEIDEALAGRAVANLRAAGLAPRVVAGDGAAGFAEDAPYDRVHVTCGVDRVPFSWVEQTRPGGVIVLPWSPGWGLGHLARLVVGDGVAVGRLLEPAGFMMLRSQRRPFGTPDDPGAAAGSATQIDPRVLAGDAPGAEVAINALVPGVRMQLESAPDGSVRFWAVLDGPVVGGTAWAAADFSPGLPEFRVRQSGERRLWDEVENAYLRWVGWGQPARDRFGLTVGPDGQQVWLDRPDFIVR</sequence>
<comment type="caution">
    <text evidence="12">The sequence shown here is derived from an EMBL/GenBank/DDBJ whole genome shotgun (WGS) entry which is preliminary data.</text>
</comment>
<evidence type="ECO:0000313" key="12">
    <source>
        <dbReference type="EMBL" id="MQY02815.1"/>
    </source>
</evidence>
<evidence type="ECO:0000256" key="10">
    <source>
        <dbReference type="ARBA" id="ARBA00031323"/>
    </source>
</evidence>
<reference evidence="12 13" key="1">
    <citation type="submission" date="2019-10" db="EMBL/GenBank/DDBJ databases">
        <title>Actinomadura rubteroloni sp. nov. and Actinomadura macrotermitis sp. nov., isolated from the gut of fungus growing-termite Macrotermes natalensis.</title>
        <authorList>
            <person name="Benndorf R."/>
            <person name="Martin K."/>
            <person name="Kuefner M."/>
            <person name="De Beer W."/>
            <person name="Kaster A.-K."/>
            <person name="Vollmers J."/>
            <person name="Poulsen M."/>
            <person name="Beemelmanns C."/>
        </authorList>
    </citation>
    <scope>NUCLEOTIDE SEQUENCE [LARGE SCALE GENOMIC DNA]</scope>
    <source>
        <strain evidence="12 13">RB68</strain>
    </source>
</reference>
<dbReference type="AlphaFoldDB" id="A0A7K0BNR3"/>
<dbReference type="EC" id="2.1.1.77" evidence="3"/>
<keyword evidence="6 12" id="KW-0489">Methyltransferase</keyword>
<dbReference type="GO" id="GO:0004719">
    <property type="term" value="F:protein-L-isoaspartate (D-aspartate) O-methyltransferase activity"/>
    <property type="evidence" value="ECO:0007669"/>
    <property type="project" value="UniProtKB-EC"/>
</dbReference>
<proteinExistence type="inferred from homology"/>
<dbReference type="PANTHER" id="PTHR11579">
    <property type="entry name" value="PROTEIN-L-ISOASPARTATE O-METHYLTRANSFERASE"/>
    <property type="match status" value="1"/>
</dbReference>
<evidence type="ECO:0000256" key="11">
    <source>
        <dbReference type="ARBA" id="ARBA00031350"/>
    </source>
</evidence>
<evidence type="ECO:0000256" key="3">
    <source>
        <dbReference type="ARBA" id="ARBA00011890"/>
    </source>
</evidence>
<evidence type="ECO:0000256" key="6">
    <source>
        <dbReference type="ARBA" id="ARBA00022603"/>
    </source>
</evidence>
<protein>
    <recommendedName>
        <fullName evidence="4">Protein-L-isoaspartate O-methyltransferase</fullName>
        <ecNumber evidence="3">2.1.1.77</ecNumber>
    </recommendedName>
    <alternativeName>
        <fullName evidence="11">L-isoaspartyl protein carboxyl methyltransferase</fullName>
    </alternativeName>
    <alternativeName>
        <fullName evidence="9">Protein L-isoaspartyl methyltransferase</fullName>
    </alternativeName>
    <alternativeName>
        <fullName evidence="10">Protein-beta-aspartate methyltransferase</fullName>
    </alternativeName>
</protein>
<name>A0A7K0BNR3_9ACTN</name>
<evidence type="ECO:0000256" key="8">
    <source>
        <dbReference type="ARBA" id="ARBA00022691"/>
    </source>
</evidence>
<evidence type="ECO:0000256" key="2">
    <source>
        <dbReference type="ARBA" id="ARBA00005369"/>
    </source>
</evidence>
<dbReference type="EMBL" id="WEGH01000001">
    <property type="protein sequence ID" value="MQY02815.1"/>
    <property type="molecule type" value="Genomic_DNA"/>
</dbReference>
<comment type="similarity">
    <text evidence="2">Belongs to the methyltransferase superfamily. L-isoaspartyl/D-aspartyl protein methyltransferase family.</text>
</comment>
<dbReference type="PANTHER" id="PTHR11579:SF0">
    <property type="entry name" value="PROTEIN-L-ISOASPARTATE(D-ASPARTATE) O-METHYLTRANSFERASE"/>
    <property type="match status" value="1"/>
</dbReference>
<dbReference type="Proteomes" id="UP000487268">
    <property type="component" value="Unassembled WGS sequence"/>
</dbReference>
<accession>A0A7K0BNR3</accession>
<dbReference type="SUPFAM" id="SSF53335">
    <property type="entry name" value="S-adenosyl-L-methionine-dependent methyltransferases"/>
    <property type="match status" value="1"/>
</dbReference>
<dbReference type="OrthoDB" id="3501659at2"/>
<keyword evidence="5" id="KW-0963">Cytoplasm</keyword>
<dbReference type="InterPro" id="IPR000682">
    <property type="entry name" value="PCMT"/>
</dbReference>
<comment type="subcellular location">
    <subcellularLocation>
        <location evidence="1">Cytoplasm</location>
    </subcellularLocation>
</comment>
<dbReference type="CDD" id="cd02440">
    <property type="entry name" value="AdoMet_MTases"/>
    <property type="match status" value="1"/>
</dbReference>
<dbReference type="InterPro" id="IPR029063">
    <property type="entry name" value="SAM-dependent_MTases_sf"/>
</dbReference>
<evidence type="ECO:0000256" key="1">
    <source>
        <dbReference type="ARBA" id="ARBA00004496"/>
    </source>
</evidence>
<evidence type="ECO:0000256" key="7">
    <source>
        <dbReference type="ARBA" id="ARBA00022679"/>
    </source>
</evidence>
<evidence type="ECO:0000313" key="13">
    <source>
        <dbReference type="Proteomes" id="UP000487268"/>
    </source>
</evidence>
<evidence type="ECO:0000256" key="5">
    <source>
        <dbReference type="ARBA" id="ARBA00022490"/>
    </source>
</evidence>
<dbReference type="GO" id="GO:0005737">
    <property type="term" value="C:cytoplasm"/>
    <property type="evidence" value="ECO:0007669"/>
    <property type="project" value="UniProtKB-SubCell"/>
</dbReference>
<dbReference type="Gene3D" id="3.40.50.150">
    <property type="entry name" value="Vaccinia Virus protein VP39"/>
    <property type="match status" value="1"/>
</dbReference>
<dbReference type="GO" id="GO:0032259">
    <property type="term" value="P:methylation"/>
    <property type="evidence" value="ECO:0007669"/>
    <property type="project" value="UniProtKB-KW"/>
</dbReference>
<dbReference type="RefSeq" id="WP_153530907.1">
    <property type="nucleotide sequence ID" value="NZ_WEGH01000001.1"/>
</dbReference>
<keyword evidence="7 12" id="KW-0808">Transferase</keyword>
<gene>
    <name evidence="12" type="primary">pcm_1</name>
    <name evidence="12" type="ORF">ACRB68_08500</name>
</gene>
<organism evidence="12 13">
    <name type="scientific">Actinomadura macrotermitis</name>
    <dbReference type="NCBI Taxonomy" id="2585200"/>
    <lineage>
        <taxon>Bacteria</taxon>
        <taxon>Bacillati</taxon>
        <taxon>Actinomycetota</taxon>
        <taxon>Actinomycetes</taxon>
        <taxon>Streptosporangiales</taxon>
        <taxon>Thermomonosporaceae</taxon>
        <taxon>Actinomadura</taxon>
    </lineage>
</organism>